<dbReference type="InterPro" id="IPR002937">
    <property type="entry name" value="Amino_oxidase"/>
</dbReference>
<feature type="non-terminal residue" evidence="3">
    <location>
        <position position="430"/>
    </location>
</feature>
<dbReference type="PANTHER" id="PTHR42923">
    <property type="entry name" value="PROTOPORPHYRINOGEN OXIDASE"/>
    <property type="match status" value="1"/>
</dbReference>
<dbReference type="RefSeq" id="WP_094533965.1">
    <property type="nucleotide sequence ID" value="NZ_NHPJ01000120.1"/>
</dbReference>
<proteinExistence type="predicted"/>
<dbReference type="Gene3D" id="3.90.660.10">
    <property type="match status" value="1"/>
</dbReference>
<dbReference type="NCBIfam" id="NF005560">
    <property type="entry name" value="PRK07233.1"/>
    <property type="match status" value="1"/>
</dbReference>
<organism evidence="3 4">
    <name type="scientific">Halorubrum halodurans</name>
    <dbReference type="NCBI Taxonomy" id="1383851"/>
    <lineage>
        <taxon>Archaea</taxon>
        <taxon>Methanobacteriati</taxon>
        <taxon>Methanobacteriota</taxon>
        <taxon>Stenosarchaea group</taxon>
        <taxon>Halobacteria</taxon>
        <taxon>Halobacteriales</taxon>
        <taxon>Haloferacaceae</taxon>
        <taxon>Halorubrum</taxon>
    </lineage>
</organism>
<dbReference type="SUPFAM" id="SSF51905">
    <property type="entry name" value="FAD/NAD(P)-binding domain"/>
    <property type="match status" value="1"/>
</dbReference>
<sequence length="430" mass="44346">MYGVVGGGLAGLAAAARLRETGRPVRLFEAADAVGGRARTVGTAGDPVERFPHYCSRGDDALASLAADHGLDGRIAWGHGRTARYHGGVVHPLDAPWERLAYPGTGVVDAVRAARLDRAVRRLDPADLDATTAEAFVTERASRATYEGRVEPALRSAFGDRAGHVSAAWLAEWLRSREGRDRRGAAVGYVEGSTARLVDALVEAIGAEAVRTGCRVTGIDSDVGRDGDGDGVPLTVEPPDDRRVVDCEGVVVAAGPATLRDVTGLDPGVDAVPGTCALVATDEPIVDAWRVTVEPGARSDGDDAPFGTLVGHTNLVPPERYGGDHLTYLVGRGGSLAAGDDEALRDRWLSALADLFPAVHPEAVRSVRIARDPAAAVAARPGERVPIDLCEAGLPGVAYAGPGSRIDRFGGSPGARVAAGVAAAEAVAGG</sequence>
<dbReference type="Pfam" id="PF01593">
    <property type="entry name" value="Amino_oxidase"/>
    <property type="match status" value="1"/>
</dbReference>
<dbReference type="GO" id="GO:0016491">
    <property type="term" value="F:oxidoreductase activity"/>
    <property type="evidence" value="ECO:0007669"/>
    <property type="project" value="InterPro"/>
</dbReference>
<name>A0A256IDC2_9EURY</name>
<keyword evidence="4" id="KW-1185">Reference proteome</keyword>
<dbReference type="Gene3D" id="1.10.405.10">
    <property type="entry name" value="Guanine Nucleotide Dissociation Inhibitor, domain 1"/>
    <property type="match status" value="1"/>
</dbReference>
<feature type="region of interest" description="Disordered" evidence="1">
    <location>
        <begin position="221"/>
        <end position="240"/>
    </location>
</feature>
<accession>A0A256IDC2</accession>
<dbReference type="AlphaFoldDB" id="A0A256IDC2"/>
<evidence type="ECO:0000313" key="3">
    <source>
        <dbReference type="EMBL" id="OYR54534.1"/>
    </source>
</evidence>
<feature type="domain" description="Amine oxidase" evidence="2">
    <location>
        <begin position="9"/>
        <end position="427"/>
    </location>
</feature>
<evidence type="ECO:0000259" key="2">
    <source>
        <dbReference type="Pfam" id="PF01593"/>
    </source>
</evidence>
<dbReference type="InterPro" id="IPR050464">
    <property type="entry name" value="Zeta_carotene_desat/Oxidored"/>
</dbReference>
<comment type="caution">
    <text evidence="3">The sequence shown here is derived from an EMBL/GenBank/DDBJ whole genome shotgun (WGS) entry which is preliminary data.</text>
</comment>
<gene>
    <name evidence="3" type="ORF">DJ70_13780</name>
</gene>
<dbReference type="OrthoDB" id="11867at2157"/>
<protein>
    <recommendedName>
        <fullName evidence="2">Amine oxidase domain-containing protein</fullName>
    </recommendedName>
</protein>
<dbReference type="PANTHER" id="PTHR42923:SF3">
    <property type="entry name" value="PROTOPORPHYRINOGEN OXIDASE"/>
    <property type="match status" value="1"/>
</dbReference>
<dbReference type="EMBL" id="NHPJ01000120">
    <property type="protein sequence ID" value="OYR54534.1"/>
    <property type="molecule type" value="Genomic_DNA"/>
</dbReference>
<reference evidence="3 4" key="1">
    <citation type="journal article" date="2014" name="Front. Microbiol.">
        <title>Population and genomic analysis of the genus Halorubrum.</title>
        <authorList>
            <person name="Fullmer M.S."/>
            <person name="Soucy S.M."/>
            <person name="Swithers K.S."/>
            <person name="Makkay A.M."/>
            <person name="Wheeler R."/>
            <person name="Ventosa A."/>
            <person name="Gogarten J.P."/>
            <person name="Papke R.T."/>
        </authorList>
    </citation>
    <scope>NUCLEOTIDE SEQUENCE [LARGE SCALE GENOMIC DNA]</scope>
    <source>
        <strain evidence="3 4">Cb34</strain>
    </source>
</reference>
<dbReference type="InterPro" id="IPR036188">
    <property type="entry name" value="FAD/NAD-bd_sf"/>
</dbReference>
<evidence type="ECO:0000256" key="1">
    <source>
        <dbReference type="SAM" id="MobiDB-lite"/>
    </source>
</evidence>
<dbReference type="Proteomes" id="UP000216308">
    <property type="component" value="Unassembled WGS sequence"/>
</dbReference>
<dbReference type="Gene3D" id="3.50.50.60">
    <property type="entry name" value="FAD/NAD(P)-binding domain"/>
    <property type="match status" value="1"/>
</dbReference>
<evidence type="ECO:0000313" key="4">
    <source>
        <dbReference type="Proteomes" id="UP000216308"/>
    </source>
</evidence>